<protein>
    <recommendedName>
        <fullName evidence="2">Tetratricopeptide repeat protein</fullName>
    </recommendedName>
</protein>
<dbReference type="AlphaFoldDB" id="A0A974P575"/>
<dbReference type="Pfam" id="PF13432">
    <property type="entry name" value="TPR_16"/>
    <property type="match status" value="1"/>
</dbReference>
<name>A0A974P575_9CAUL</name>
<evidence type="ECO:0008006" key="2">
    <source>
        <dbReference type="Google" id="ProtNLM"/>
    </source>
</evidence>
<accession>A0A974P575</accession>
<proteinExistence type="predicted"/>
<sequence>MRLEQSDPAEALKLIDRGLKLDPKSKLGLTDRGRPWKTWAARRGGEGGHRGLALYPDDNEFLYLRSGALIAQGDLAGARKDLDLYLQLSPKASAP</sequence>
<evidence type="ECO:0000313" key="1">
    <source>
        <dbReference type="EMBL" id="QQZ50624.1"/>
    </source>
</evidence>
<organism evidence="1">
    <name type="scientific">Phenylobacterium glaciei</name>
    <dbReference type="NCBI Taxonomy" id="2803784"/>
    <lineage>
        <taxon>Bacteria</taxon>
        <taxon>Pseudomonadati</taxon>
        <taxon>Pseudomonadota</taxon>
        <taxon>Alphaproteobacteria</taxon>
        <taxon>Caulobacterales</taxon>
        <taxon>Caulobacteraceae</taxon>
        <taxon>Phenylobacterium</taxon>
    </lineage>
</organism>
<gene>
    <name evidence="1" type="ORF">JKL49_03865</name>
</gene>
<reference evidence="1" key="1">
    <citation type="submission" date="2021-01" db="EMBL/GenBank/DDBJ databases">
        <title>Genome sequence of Phenylobacterium sp. 20VBR1 isolated from a valley glaceir, Ny-Alesund, Svalbard.</title>
        <authorList>
            <person name="Thomas F.A."/>
            <person name="Krishnan K.P."/>
            <person name="Sinha R.K."/>
        </authorList>
    </citation>
    <scope>NUCLEOTIDE SEQUENCE</scope>
    <source>
        <strain evidence="1">20VBR1</strain>
    </source>
</reference>
<dbReference type="InterPro" id="IPR011990">
    <property type="entry name" value="TPR-like_helical_dom_sf"/>
</dbReference>
<dbReference type="Gene3D" id="1.25.40.10">
    <property type="entry name" value="Tetratricopeptide repeat domain"/>
    <property type="match status" value="1"/>
</dbReference>
<dbReference type="EMBL" id="CP068570">
    <property type="protein sequence ID" value="QQZ50624.1"/>
    <property type="molecule type" value="Genomic_DNA"/>
</dbReference>
<dbReference type="SUPFAM" id="SSF48452">
    <property type="entry name" value="TPR-like"/>
    <property type="match status" value="1"/>
</dbReference>